<evidence type="ECO:0000256" key="4">
    <source>
        <dbReference type="ARBA" id="ARBA00022927"/>
    </source>
</evidence>
<feature type="compositionally biased region" description="Polar residues" evidence="8">
    <location>
        <begin position="102"/>
        <end position="117"/>
    </location>
</feature>
<accession>A0AAE0G8N2</accession>
<keyword evidence="5" id="KW-1133">Transmembrane helix</keyword>
<dbReference type="PANTHER" id="PTHR35512">
    <property type="entry name" value="OS11G0550900 PROTEIN"/>
    <property type="match status" value="1"/>
</dbReference>
<keyword evidence="3" id="KW-0812">Transmembrane</keyword>
<dbReference type="Pfam" id="PF02416">
    <property type="entry name" value="TatA_B_E"/>
    <property type="match status" value="1"/>
</dbReference>
<dbReference type="InterPro" id="IPR003369">
    <property type="entry name" value="TatA/B/E"/>
</dbReference>
<evidence type="ECO:0000256" key="8">
    <source>
        <dbReference type="SAM" id="MobiDB-lite"/>
    </source>
</evidence>
<name>A0AAE0G8N2_9CHLO</name>
<evidence type="ECO:0000256" key="1">
    <source>
        <dbReference type="ARBA" id="ARBA00004167"/>
    </source>
</evidence>
<evidence type="ECO:0000256" key="7">
    <source>
        <dbReference type="ARBA" id="ARBA00023136"/>
    </source>
</evidence>
<sequence length="123" mass="13604">METLLIVGGAALLLLGPKDVPFFARQAGYFSGRTMQYFFQARARFQKLADEAELTDLHQEVSQSMQQLQHVREELRTGFNPFTVGGYQPGPLARQAMGLQQEAMTSPGASDSATTFRESPYAV</sequence>
<evidence type="ECO:0000313" key="10">
    <source>
        <dbReference type="Proteomes" id="UP001190700"/>
    </source>
</evidence>
<evidence type="ECO:0000256" key="3">
    <source>
        <dbReference type="ARBA" id="ARBA00022692"/>
    </source>
</evidence>
<evidence type="ECO:0000256" key="6">
    <source>
        <dbReference type="ARBA" id="ARBA00023010"/>
    </source>
</evidence>
<keyword evidence="4" id="KW-0653">Protein transport</keyword>
<proteinExistence type="predicted"/>
<keyword evidence="2" id="KW-0813">Transport</keyword>
<keyword evidence="7" id="KW-0472">Membrane</keyword>
<keyword evidence="10" id="KW-1185">Reference proteome</keyword>
<evidence type="ECO:0000313" key="9">
    <source>
        <dbReference type="EMBL" id="KAK3272931.1"/>
    </source>
</evidence>
<reference evidence="9 10" key="1">
    <citation type="journal article" date="2015" name="Genome Biol. Evol.">
        <title>Comparative Genomics of a Bacterivorous Green Alga Reveals Evolutionary Causalities and Consequences of Phago-Mixotrophic Mode of Nutrition.</title>
        <authorList>
            <person name="Burns J.A."/>
            <person name="Paasch A."/>
            <person name="Narechania A."/>
            <person name="Kim E."/>
        </authorList>
    </citation>
    <scope>NUCLEOTIDE SEQUENCE [LARGE SCALE GENOMIC DNA]</scope>
    <source>
        <strain evidence="9 10">PLY_AMNH</strain>
    </source>
</reference>
<feature type="region of interest" description="Disordered" evidence="8">
    <location>
        <begin position="101"/>
        <end position="123"/>
    </location>
</feature>
<dbReference type="Proteomes" id="UP001190700">
    <property type="component" value="Unassembled WGS sequence"/>
</dbReference>
<comment type="caution">
    <text evidence="9">The sequence shown here is derived from an EMBL/GenBank/DDBJ whole genome shotgun (WGS) entry which is preliminary data.</text>
</comment>
<evidence type="ECO:0000256" key="5">
    <source>
        <dbReference type="ARBA" id="ARBA00022989"/>
    </source>
</evidence>
<gene>
    <name evidence="9" type="ORF">CYMTET_18804</name>
</gene>
<protein>
    <submittedName>
        <fullName evidence="9">Uncharacterized protein</fullName>
    </submittedName>
</protein>
<dbReference type="EMBL" id="LGRX02008712">
    <property type="protein sequence ID" value="KAK3272931.1"/>
    <property type="molecule type" value="Genomic_DNA"/>
</dbReference>
<comment type="subcellular location">
    <subcellularLocation>
        <location evidence="1">Membrane</location>
        <topology evidence="1">Single-pass membrane protein</topology>
    </subcellularLocation>
</comment>
<dbReference type="AlphaFoldDB" id="A0AAE0G8N2"/>
<keyword evidence="6" id="KW-0811">Translocation</keyword>
<dbReference type="PANTHER" id="PTHR35512:SF1">
    <property type="entry name" value="OS11G0550900 PROTEIN"/>
    <property type="match status" value="1"/>
</dbReference>
<evidence type="ECO:0000256" key="2">
    <source>
        <dbReference type="ARBA" id="ARBA00022448"/>
    </source>
</evidence>
<organism evidence="9 10">
    <name type="scientific">Cymbomonas tetramitiformis</name>
    <dbReference type="NCBI Taxonomy" id="36881"/>
    <lineage>
        <taxon>Eukaryota</taxon>
        <taxon>Viridiplantae</taxon>
        <taxon>Chlorophyta</taxon>
        <taxon>Pyramimonadophyceae</taxon>
        <taxon>Pyramimonadales</taxon>
        <taxon>Pyramimonadaceae</taxon>
        <taxon>Cymbomonas</taxon>
    </lineage>
</organism>